<evidence type="ECO:0000256" key="6">
    <source>
        <dbReference type="SAM" id="MobiDB-lite"/>
    </source>
</evidence>
<feature type="compositionally biased region" description="Polar residues" evidence="6">
    <location>
        <begin position="261"/>
        <end position="270"/>
    </location>
</feature>
<evidence type="ECO:0000256" key="2">
    <source>
        <dbReference type="ARBA" id="ARBA00007242"/>
    </source>
</evidence>
<dbReference type="GO" id="GO:0004930">
    <property type="term" value="F:G protein-coupled receptor activity"/>
    <property type="evidence" value="ECO:0007669"/>
    <property type="project" value="InterPro"/>
</dbReference>
<evidence type="ECO:0000256" key="5">
    <source>
        <dbReference type="ARBA" id="ARBA00023136"/>
    </source>
</evidence>
<feature type="transmembrane region" description="Helical" evidence="7">
    <location>
        <begin position="47"/>
        <end position="69"/>
    </location>
</feature>
<dbReference type="InterPro" id="IPR017978">
    <property type="entry name" value="GPCR_3_C"/>
</dbReference>
<dbReference type="AlphaFoldDB" id="A0AAV7TCJ4"/>
<dbReference type="GO" id="GO:0030295">
    <property type="term" value="F:protein kinase activator activity"/>
    <property type="evidence" value="ECO:0007669"/>
    <property type="project" value="TreeGrafter"/>
</dbReference>
<evidence type="ECO:0000256" key="1">
    <source>
        <dbReference type="ARBA" id="ARBA00004141"/>
    </source>
</evidence>
<protein>
    <recommendedName>
        <fullName evidence="8">G-protein coupled receptors family 3 profile domain-containing protein</fullName>
    </recommendedName>
</protein>
<feature type="transmembrane region" description="Helical" evidence="7">
    <location>
        <begin position="129"/>
        <end position="153"/>
    </location>
</feature>
<evidence type="ECO:0000256" key="4">
    <source>
        <dbReference type="ARBA" id="ARBA00022989"/>
    </source>
</evidence>
<dbReference type="GO" id="GO:0070062">
    <property type="term" value="C:extracellular exosome"/>
    <property type="evidence" value="ECO:0007669"/>
    <property type="project" value="TreeGrafter"/>
</dbReference>
<keyword evidence="5 7" id="KW-0472">Membrane</keyword>
<feature type="transmembrane region" description="Helical" evidence="7">
    <location>
        <begin position="165"/>
        <end position="185"/>
    </location>
</feature>
<evidence type="ECO:0000256" key="7">
    <source>
        <dbReference type="SAM" id="Phobius"/>
    </source>
</evidence>
<keyword evidence="3 7" id="KW-0812">Transmembrane</keyword>
<dbReference type="Proteomes" id="UP001066276">
    <property type="component" value="Chromosome 4_1"/>
</dbReference>
<feature type="domain" description="G-protein coupled receptors family 3 profile" evidence="8">
    <location>
        <begin position="18"/>
        <end position="220"/>
    </location>
</feature>
<gene>
    <name evidence="9" type="ORF">NDU88_005986</name>
</gene>
<reference evidence="9" key="1">
    <citation type="journal article" date="2022" name="bioRxiv">
        <title>Sequencing and chromosome-scale assembly of the giantPleurodeles waltlgenome.</title>
        <authorList>
            <person name="Brown T."/>
            <person name="Elewa A."/>
            <person name="Iarovenko S."/>
            <person name="Subramanian E."/>
            <person name="Araus A.J."/>
            <person name="Petzold A."/>
            <person name="Susuki M."/>
            <person name="Suzuki K.-i.T."/>
            <person name="Hayashi T."/>
            <person name="Toyoda A."/>
            <person name="Oliveira C."/>
            <person name="Osipova E."/>
            <person name="Leigh N.D."/>
            <person name="Simon A."/>
            <person name="Yun M.H."/>
        </authorList>
    </citation>
    <scope>NUCLEOTIDE SEQUENCE</scope>
    <source>
        <strain evidence="9">20211129_DDA</strain>
        <tissue evidence="9">Liver</tissue>
    </source>
</reference>
<dbReference type="GO" id="GO:0043235">
    <property type="term" value="C:receptor complex"/>
    <property type="evidence" value="ECO:0007669"/>
    <property type="project" value="TreeGrafter"/>
</dbReference>
<dbReference type="GO" id="GO:0005886">
    <property type="term" value="C:plasma membrane"/>
    <property type="evidence" value="ECO:0007669"/>
    <property type="project" value="TreeGrafter"/>
</dbReference>
<evidence type="ECO:0000313" key="9">
    <source>
        <dbReference type="EMBL" id="KAJ1174163.1"/>
    </source>
</evidence>
<name>A0AAV7TCJ4_PLEWA</name>
<sequence length="315" mass="35440">MTLRVTDCAKRALIPIQLLFLLGTLGIFGLTFAFIVRLTAQTCPTRFFLFGVLFALCFACLLVHACKLVRLVRGGLGISGWWMLLIVIILWLVQCVIAILYVVLVIVKGNKPCVYTADAGTLDDYNKDFVMVLIYVMALMAVTFLISLFTLCGSTSCWKRHGTHIYVTMFFSIAIWVVWIVMLLTGNQSLGHQHTWDDPTLGIALVANGWVFLILYIIPEMCLMTRCVSATPKSCGQSGQNQPRLLRQSYGVENRVFAQDDANQGCDSGRSSPSSPPRFVDTLPMKEFDTSKEFSIPRPQQRDWAQYRTHHLPQQ</sequence>
<feature type="transmembrane region" description="Helical" evidence="7">
    <location>
        <begin position="81"/>
        <end position="109"/>
    </location>
</feature>
<evidence type="ECO:0000259" key="8">
    <source>
        <dbReference type="Pfam" id="PF00003"/>
    </source>
</evidence>
<comment type="similarity">
    <text evidence="2">Belongs to the G-protein coupled receptor 3 family.</text>
</comment>
<evidence type="ECO:0000256" key="3">
    <source>
        <dbReference type="ARBA" id="ARBA00022692"/>
    </source>
</evidence>
<dbReference type="Pfam" id="PF00003">
    <property type="entry name" value="7tm_3"/>
    <property type="match status" value="1"/>
</dbReference>
<feature type="transmembrane region" description="Helical" evidence="7">
    <location>
        <begin position="200"/>
        <end position="218"/>
    </location>
</feature>
<organism evidence="9 10">
    <name type="scientific">Pleurodeles waltl</name>
    <name type="common">Iberian ribbed newt</name>
    <dbReference type="NCBI Taxonomy" id="8319"/>
    <lineage>
        <taxon>Eukaryota</taxon>
        <taxon>Metazoa</taxon>
        <taxon>Chordata</taxon>
        <taxon>Craniata</taxon>
        <taxon>Vertebrata</taxon>
        <taxon>Euteleostomi</taxon>
        <taxon>Amphibia</taxon>
        <taxon>Batrachia</taxon>
        <taxon>Caudata</taxon>
        <taxon>Salamandroidea</taxon>
        <taxon>Salamandridae</taxon>
        <taxon>Pleurodelinae</taxon>
        <taxon>Pleurodeles</taxon>
    </lineage>
</organism>
<evidence type="ECO:0000313" key="10">
    <source>
        <dbReference type="Proteomes" id="UP001066276"/>
    </source>
</evidence>
<dbReference type="EMBL" id="JANPWB010000007">
    <property type="protein sequence ID" value="KAJ1174163.1"/>
    <property type="molecule type" value="Genomic_DNA"/>
</dbReference>
<dbReference type="PANTHER" id="PTHR14511:SF7">
    <property type="entry name" value="RETINOIC ACID-INDUCED PROTEIN 3"/>
    <property type="match status" value="1"/>
</dbReference>
<keyword evidence="4 7" id="KW-1133">Transmembrane helix</keyword>
<feature type="transmembrane region" description="Helical" evidence="7">
    <location>
        <begin position="12"/>
        <end position="35"/>
    </location>
</feature>
<comment type="caution">
    <text evidence="9">The sequence shown here is derived from an EMBL/GenBank/DDBJ whole genome shotgun (WGS) entry which is preliminary data.</text>
</comment>
<comment type="subcellular location">
    <subcellularLocation>
        <location evidence="1">Membrane</location>
        <topology evidence="1">Multi-pass membrane protein</topology>
    </subcellularLocation>
</comment>
<proteinExistence type="inferred from homology"/>
<feature type="region of interest" description="Disordered" evidence="6">
    <location>
        <begin position="261"/>
        <end position="315"/>
    </location>
</feature>
<keyword evidence="10" id="KW-1185">Reference proteome</keyword>
<dbReference type="PANTHER" id="PTHR14511">
    <property type="entry name" value="G PROTEIN COUPLED RECEPTOR, CLASS C, GROUP 5"/>
    <property type="match status" value="1"/>
</dbReference>
<dbReference type="InterPro" id="IPR051753">
    <property type="entry name" value="RA-inducible_GPCR3"/>
</dbReference>
<accession>A0AAV7TCJ4</accession>